<feature type="region of interest" description="Disordered" evidence="1">
    <location>
        <begin position="1240"/>
        <end position="1290"/>
    </location>
</feature>
<keyword evidence="2" id="KW-1133">Transmembrane helix</keyword>
<dbReference type="PROSITE" id="PS50848">
    <property type="entry name" value="START"/>
    <property type="match status" value="3"/>
</dbReference>
<feature type="region of interest" description="Disordered" evidence="1">
    <location>
        <begin position="1152"/>
        <end position="1206"/>
    </location>
</feature>
<feature type="non-terminal residue" evidence="4">
    <location>
        <position position="1"/>
    </location>
</feature>
<accession>A0A316V314</accession>
<dbReference type="STRING" id="1280837.A0A316V314"/>
<dbReference type="InterPro" id="IPR023393">
    <property type="entry name" value="START-like_dom_sf"/>
</dbReference>
<feature type="domain" description="START" evidence="3">
    <location>
        <begin position="849"/>
        <end position="1046"/>
    </location>
</feature>
<feature type="compositionally biased region" description="Low complexity" evidence="1">
    <location>
        <begin position="1400"/>
        <end position="1414"/>
    </location>
</feature>
<evidence type="ECO:0000313" key="5">
    <source>
        <dbReference type="Proteomes" id="UP000245771"/>
    </source>
</evidence>
<feature type="compositionally biased region" description="Low complexity" evidence="1">
    <location>
        <begin position="1184"/>
        <end position="1198"/>
    </location>
</feature>
<organism evidence="4 5">
    <name type="scientific">Meira miltonrushii</name>
    <dbReference type="NCBI Taxonomy" id="1280837"/>
    <lineage>
        <taxon>Eukaryota</taxon>
        <taxon>Fungi</taxon>
        <taxon>Dikarya</taxon>
        <taxon>Basidiomycota</taxon>
        <taxon>Ustilaginomycotina</taxon>
        <taxon>Exobasidiomycetes</taxon>
        <taxon>Exobasidiales</taxon>
        <taxon>Brachybasidiaceae</taxon>
        <taxon>Meira</taxon>
    </lineage>
</organism>
<reference evidence="4 5" key="1">
    <citation type="journal article" date="2018" name="Mol. Biol. Evol.">
        <title>Broad Genomic Sampling Reveals a Smut Pathogenic Ancestry of the Fungal Clade Ustilaginomycotina.</title>
        <authorList>
            <person name="Kijpornyongpan T."/>
            <person name="Mondo S.J."/>
            <person name="Barry K."/>
            <person name="Sandor L."/>
            <person name="Lee J."/>
            <person name="Lipzen A."/>
            <person name="Pangilinan J."/>
            <person name="LaButti K."/>
            <person name="Hainaut M."/>
            <person name="Henrissat B."/>
            <person name="Grigoriev I.V."/>
            <person name="Spatafora J.W."/>
            <person name="Aime M.C."/>
        </authorList>
    </citation>
    <scope>NUCLEOTIDE SEQUENCE [LARGE SCALE GENOMIC DNA]</scope>
    <source>
        <strain evidence="4 5">MCA 3882</strain>
    </source>
</reference>
<dbReference type="EMBL" id="KZ819606">
    <property type="protein sequence ID" value="PWN31946.1"/>
    <property type="molecule type" value="Genomic_DNA"/>
</dbReference>
<feature type="compositionally biased region" description="Basic and acidic residues" evidence="1">
    <location>
        <begin position="1514"/>
        <end position="1530"/>
    </location>
</feature>
<dbReference type="InterPro" id="IPR051213">
    <property type="entry name" value="START_lipid_transfer"/>
</dbReference>
<feature type="compositionally biased region" description="Low complexity" evidence="1">
    <location>
        <begin position="1556"/>
        <end position="1585"/>
    </location>
</feature>
<feature type="transmembrane region" description="Helical" evidence="2">
    <location>
        <begin position="1685"/>
        <end position="1708"/>
    </location>
</feature>
<keyword evidence="5" id="KW-1185">Reference proteome</keyword>
<evidence type="ECO:0000256" key="2">
    <source>
        <dbReference type="SAM" id="Phobius"/>
    </source>
</evidence>
<evidence type="ECO:0000256" key="1">
    <source>
        <dbReference type="SAM" id="MobiDB-lite"/>
    </source>
</evidence>
<dbReference type="GeneID" id="37017490"/>
<dbReference type="RefSeq" id="XP_025352248.1">
    <property type="nucleotide sequence ID" value="XM_025495709.1"/>
</dbReference>
<feature type="domain" description="START" evidence="3">
    <location>
        <begin position="1"/>
        <end position="163"/>
    </location>
</feature>
<dbReference type="GO" id="GO:0008289">
    <property type="term" value="F:lipid binding"/>
    <property type="evidence" value="ECO:0007669"/>
    <property type="project" value="InterPro"/>
</dbReference>
<evidence type="ECO:0000313" key="4">
    <source>
        <dbReference type="EMBL" id="PWN31946.1"/>
    </source>
</evidence>
<feature type="region of interest" description="Disordered" evidence="1">
    <location>
        <begin position="1514"/>
        <end position="1585"/>
    </location>
</feature>
<dbReference type="Gene3D" id="3.30.530.20">
    <property type="match status" value="3"/>
</dbReference>
<keyword evidence="2" id="KW-0812">Transmembrane</keyword>
<name>A0A316V314_9BASI</name>
<dbReference type="Pfam" id="PF01852">
    <property type="entry name" value="START"/>
    <property type="match status" value="2"/>
</dbReference>
<feature type="domain" description="START" evidence="3">
    <location>
        <begin position="404"/>
        <end position="578"/>
    </location>
</feature>
<feature type="non-terminal residue" evidence="4">
    <location>
        <position position="1791"/>
    </location>
</feature>
<sequence length="1791" mass="194240">STGADIYRATCYIPVKGEEELNAFRRLIATPECRPAWDRIVEESEIVEEVDADTRISRTVFKLGWPASPRDAITVSRTLMDSKSLIDVSCSLPRSPDAPVYLRPAPPYVRSHVNLFAWCLERSAYSGKPHVKLTCFWSWDLRGAWIGMPAGGIGARLPSVITSLVQHVKDGDALHVPFLSHYGRNVELTNRTFNSSRDMVTVEYQVVCDDTQDQNKDEARDLQLEWSLPAAEGWDVHVDVKPLDNHKHSSVEWKSAATRAIQSGRQSARMTFNVQHLQSEGPTGRSLLAEGIRGRITVQRIAASQDVKLRINDKPFAVEEVRLTEEEILSPKIDLDLSTGSSSLADDSASISNMSMRSEVSSASATTMGDDVIKRAATPSSIGRPAPDRNTAIASIIRRNYIYFTSLLQEPEAKWKHFSDTRGVTITQLDSIDPTLVVYRAEATFVGVGVWDLFAAIANAGVKNSWDKGAEESRLVEDLGDSSKLWWNKLRGTWPVASRDSVVIETVYKSPSSIHIFSFSSDDKKLFPAIPSPDTGAIRTQIDLRGWSIESLSPTTAHITLIEQSDPKGWTSKSSATPAAMTAAVAGVGDFAIKQGGPPITTRLLGGKIRQMKYEADKSSYRIEYDLAENHSEDLSGNVECEIRCDVETWSPSLDVVVDPPPINVSCLRRHKLSQGGSGLWLTIEQPIASLEDDPSRITVRKANNKEKGVVYVNGARMKVDMDDLKDAEVTQLREQKRTKPKRVPLDLVNESPRRLMIGSASPVGSISRAGTPASANGVSTASSNLAAITSGGANGNATSISAPAEQTTMDVFSDEKPRQPMTCALDVLFLLRRIHAERSPDPAGNPAGWSLVANRNGLYTRRKMMQSISPTVIVQRGDKVVEGLTAEDILSVISNVQCRKVWDERVETTTNLESYGNGASTAFFTTKGSFPFRGRAFSLASLVARSGPRASQFGNPSAPTVYFHASSSYSMSQSTFSAMKLNPTVLPMGKVLIDGWILETLDPYSSTLNYQIPSTRVTHLVAVDYAGSLPVTVNAMWNTQLSRSIAYVEDYLKQQGTLPSLRAPPSCMEVLGDGRDEDHDLIWNLSDDKTKRACTLIYNDFSNATKVYNVLVSLDAASHLVEETSTPLAVPFPRRAALSNASTTRGMANAASMFSSPSSDANLSSPSNAMVEGGTSVDSAPLSRTTSVSSLRSATSRPRPSVIRKETKKPSDLVVLDVEVELRHYERGYDIVLKSMLGDEKAKETEDDDESLPAETPRASGPSEQKEFPSLTSKEDKEKHSGNTVWPLEIPSGDADEVLPLSVSTFDLPPSAVLAATLDPSARPKKHLVRVTLPTAAFMGTARSNPFHGPELEESPAWYDKVRERGALISLELKPRGGGFPRFGSPVSNGSGSFDNPRRTSGSSTPSDSGMSDQGETDSQQVPVYYKGVRISVTHVNKTSAMLQRESDDEQEYAILKRIAPPAPPRAEGQPTPAGMSMHKRKETAETKLEERLPVQLQSPLAKSNKFIRDASENAAEKANGEEQAKKDGNVISPSSSVGDTTIGLTPMANRANQLTPSNSNLANASSSTPTPTTRTANPSTPASAASAQIMSILNSYPLSRLGGGASTAVSTTVANGGLFSKRTDADGDGVNGSTSGTDGEKGKANGDQKGNAGGADDENATTMPGQLIIATEQIRKRIIDIRFTWSTMILVALIAFLLGSLVRSLLEPADFILVNKLKGTTGLRGEGGQAIEAAAVREIKKLFDQGQGPHIGEPNNPHHSVAWRELKRLIELRNLFGGRWDLVIAAVRR</sequence>
<dbReference type="SUPFAM" id="SSF55961">
    <property type="entry name" value="Bet v1-like"/>
    <property type="match status" value="3"/>
</dbReference>
<feature type="compositionally biased region" description="Polar residues" evidence="1">
    <location>
        <begin position="1533"/>
        <end position="1545"/>
    </location>
</feature>
<feature type="compositionally biased region" description="Low complexity" evidence="1">
    <location>
        <begin position="1156"/>
        <end position="1170"/>
    </location>
</feature>
<protein>
    <submittedName>
        <fullName evidence="4">Bet v1-like protein</fullName>
    </submittedName>
</protein>
<keyword evidence="2" id="KW-0472">Membrane</keyword>
<dbReference type="InParanoid" id="A0A316V314"/>
<dbReference type="PANTHER" id="PTHR19308">
    <property type="entry name" value="PHOSPHATIDYLCHOLINE TRANSFER PROTEIN"/>
    <property type="match status" value="1"/>
</dbReference>
<evidence type="ECO:0000259" key="3">
    <source>
        <dbReference type="PROSITE" id="PS50848"/>
    </source>
</evidence>
<dbReference type="Proteomes" id="UP000245771">
    <property type="component" value="Unassembled WGS sequence"/>
</dbReference>
<dbReference type="CDD" id="cd00177">
    <property type="entry name" value="START"/>
    <property type="match status" value="1"/>
</dbReference>
<dbReference type="GO" id="GO:0005737">
    <property type="term" value="C:cytoplasm"/>
    <property type="evidence" value="ECO:0007669"/>
    <property type="project" value="UniProtKB-ARBA"/>
</dbReference>
<feature type="region of interest" description="Disordered" evidence="1">
    <location>
        <begin position="1620"/>
        <end position="1663"/>
    </location>
</feature>
<proteinExistence type="predicted"/>
<dbReference type="InterPro" id="IPR002913">
    <property type="entry name" value="START_lipid-bd_dom"/>
</dbReference>
<dbReference type="OrthoDB" id="196858at2759"/>
<feature type="region of interest" description="Disordered" evidence="1">
    <location>
        <begin position="1380"/>
        <end position="1422"/>
    </location>
</feature>
<dbReference type="PANTHER" id="PTHR19308:SF54">
    <property type="entry name" value="START DOMAIN-CONTAINING PROTEIN"/>
    <property type="match status" value="1"/>
</dbReference>
<gene>
    <name evidence="4" type="ORF">FA14DRAFT_104427</name>
</gene>